<dbReference type="PROSITE" id="PS00463">
    <property type="entry name" value="ZN2_CY6_FUNGAL_1"/>
    <property type="match status" value="1"/>
</dbReference>
<organism evidence="4 5">
    <name type="scientific">Dactylonectria macrodidyma</name>
    <dbReference type="NCBI Taxonomy" id="307937"/>
    <lineage>
        <taxon>Eukaryota</taxon>
        <taxon>Fungi</taxon>
        <taxon>Dikarya</taxon>
        <taxon>Ascomycota</taxon>
        <taxon>Pezizomycotina</taxon>
        <taxon>Sordariomycetes</taxon>
        <taxon>Hypocreomycetidae</taxon>
        <taxon>Hypocreales</taxon>
        <taxon>Nectriaceae</taxon>
        <taxon>Dactylonectria</taxon>
    </lineage>
</organism>
<keyword evidence="5" id="KW-1185">Reference proteome</keyword>
<dbReference type="SUPFAM" id="SSF57701">
    <property type="entry name" value="Zn2/Cys6 DNA-binding domain"/>
    <property type="match status" value="1"/>
</dbReference>
<feature type="region of interest" description="Disordered" evidence="2">
    <location>
        <begin position="245"/>
        <end position="393"/>
    </location>
</feature>
<evidence type="ECO:0000313" key="5">
    <source>
        <dbReference type="Proteomes" id="UP000738349"/>
    </source>
</evidence>
<feature type="region of interest" description="Disordered" evidence="2">
    <location>
        <begin position="203"/>
        <end position="231"/>
    </location>
</feature>
<dbReference type="OrthoDB" id="5103549at2759"/>
<evidence type="ECO:0000256" key="2">
    <source>
        <dbReference type="SAM" id="MobiDB-lite"/>
    </source>
</evidence>
<feature type="compositionally biased region" description="Pro residues" evidence="2">
    <location>
        <begin position="56"/>
        <end position="67"/>
    </location>
</feature>
<accession>A0A9P9CXV1</accession>
<dbReference type="GO" id="GO:0000981">
    <property type="term" value="F:DNA-binding transcription factor activity, RNA polymerase II-specific"/>
    <property type="evidence" value="ECO:0007669"/>
    <property type="project" value="InterPro"/>
</dbReference>
<reference evidence="4" key="1">
    <citation type="journal article" date="2021" name="Nat. Commun.">
        <title>Genetic determinants of endophytism in the Arabidopsis root mycobiome.</title>
        <authorList>
            <person name="Mesny F."/>
            <person name="Miyauchi S."/>
            <person name="Thiergart T."/>
            <person name="Pickel B."/>
            <person name="Atanasova L."/>
            <person name="Karlsson M."/>
            <person name="Huettel B."/>
            <person name="Barry K.W."/>
            <person name="Haridas S."/>
            <person name="Chen C."/>
            <person name="Bauer D."/>
            <person name="Andreopoulos W."/>
            <person name="Pangilinan J."/>
            <person name="LaButti K."/>
            <person name="Riley R."/>
            <person name="Lipzen A."/>
            <person name="Clum A."/>
            <person name="Drula E."/>
            <person name="Henrissat B."/>
            <person name="Kohler A."/>
            <person name="Grigoriev I.V."/>
            <person name="Martin F.M."/>
            <person name="Hacquard S."/>
        </authorList>
    </citation>
    <scope>NUCLEOTIDE SEQUENCE</scope>
    <source>
        <strain evidence="4">MPI-CAGE-AT-0147</strain>
    </source>
</reference>
<proteinExistence type="predicted"/>
<dbReference type="PROSITE" id="PS50048">
    <property type="entry name" value="ZN2_CY6_FUNGAL_2"/>
    <property type="match status" value="1"/>
</dbReference>
<dbReference type="EMBL" id="JAGMUV010000057">
    <property type="protein sequence ID" value="KAH7108907.1"/>
    <property type="molecule type" value="Genomic_DNA"/>
</dbReference>
<dbReference type="AlphaFoldDB" id="A0A9P9CXV1"/>
<dbReference type="Proteomes" id="UP000738349">
    <property type="component" value="Unassembled WGS sequence"/>
</dbReference>
<sequence length="393" mass="41469">MSASVIHEPHTSATSGHRYPSTQGDGPPNVIGGYPPPVRRDQFQQFSGLQPLQPKAEPPPWLYPPPDQRGGYYDNRHPPRPAYGRGSYPSSLYAYQGQPTQGPRPPNGRRDYCAQPATNEYRPGGHSAEPHPTLAAPGQRTSIACLFCRKRKIRCSGYQSAPGGTCQNCVRRNLICIFRPVSSSNSTAFVPVSAVPGGVPPGTQLFGAYGQPLDSSSVPAPHPPGPQQHPLRVLLPLHDHYSLALTPAEPFSPSGEAGADGGSQVAGKRRCRTSEEPDEGCRPPPLRAAANGATSRRPPGEVSSLSSPGRISPPPYPGTKQNPRNPGGTTLPQPVSGGIRAASAMSGRSPTLQNGCNGASTPALQGQISSQQPQQGNSSIMSLSNLVDKNDMD</sequence>
<evidence type="ECO:0000256" key="1">
    <source>
        <dbReference type="ARBA" id="ARBA00023242"/>
    </source>
</evidence>
<dbReference type="InterPro" id="IPR036864">
    <property type="entry name" value="Zn2-C6_fun-type_DNA-bd_sf"/>
</dbReference>
<dbReference type="SMART" id="SM00066">
    <property type="entry name" value="GAL4"/>
    <property type="match status" value="1"/>
</dbReference>
<gene>
    <name evidence="4" type="ORF">EDB81DRAFT_849454</name>
</gene>
<evidence type="ECO:0000259" key="3">
    <source>
        <dbReference type="PROSITE" id="PS50048"/>
    </source>
</evidence>
<feature type="compositionally biased region" description="Polar residues" evidence="2">
    <location>
        <begin position="11"/>
        <end position="24"/>
    </location>
</feature>
<dbReference type="Gene3D" id="4.10.240.10">
    <property type="entry name" value="Zn(2)-C6 fungal-type DNA-binding domain"/>
    <property type="match status" value="1"/>
</dbReference>
<comment type="caution">
    <text evidence="4">The sequence shown here is derived from an EMBL/GenBank/DDBJ whole genome shotgun (WGS) entry which is preliminary data.</text>
</comment>
<dbReference type="GO" id="GO:0008270">
    <property type="term" value="F:zinc ion binding"/>
    <property type="evidence" value="ECO:0007669"/>
    <property type="project" value="InterPro"/>
</dbReference>
<feature type="domain" description="Zn(2)-C6 fungal-type" evidence="3">
    <location>
        <begin position="144"/>
        <end position="178"/>
    </location>
</feature>
<evidence type="ECO:0000313" key="4">
    <source>
        <dbReference type="EMBL" id="KAH7108907.1"/>
    </source>
</evidence>
<feature type="compositionally biased region" description="Basic and acidic residues" evidence="2">
    <location>
        <begin position="272"/>
        <end position="281"/>
    </location>
</feature>
<dbReference type="Pfam" id="PF00172">
    <property type="entry name" value="Zn_clus"/>
    <property type="match status" value="1"/>
</dbReference>
<protein>
    <submittedName>
        <fullName evidence="4">C6 transcription factor</fullName>
    </submittedName>
</protein>
<feature type="region of interest" description="Disordered" evidence="2">
    <location>
        <begin position="1"/>
        <end position="135"/>
    </location>
</feature>
<keyword evidence="1" id="KW-0539">Nucleus</keyword>
<feature type="compositionally biased region" description="Low complexity" evidence="2">
    <location>
        <begin position="365"/>
        <end position="380"/>
    </location>
</feature>
<dbReference type="CDD" id="cd00067">
    <property type="entry name" value="GAL4"/>
    <property type="match status" value="1"/>
</dbReference>
<dbReference type="InterPro" id="IPR001138">
    <property type="entry name" value="Zn2Cys6_DnaBD"/>
</dbReference>
<feature type="compositionally biased region" description="Polar residues" evidence="2">
    <location>
        <begin position="319"/>
        <end position="333"/>
    </location>
</feature>
<feature type="compositionally biased region" description="Polar residues" evidence="2">
    <location>
        <begin position="346"/>
        <end position="364"/>
    </location>
</feature>
<name>A0A9P9CXV1_9HYPO</name>